<dbReference type="GO" id="GO:0009982">
    <property type="term" value="F:pseudouridine synthase activity"/>
    <property type="evidence" value="ECO:0007669"/>
    <property type="project" value="InterPro"/>
</dbReference>
<evidence type="ECO:0000256" key="1">
    <source>
        <dbReference type="ARBA" id="ARBA00010876"/>
    </source>
</evidence>
<dbReference type="InterPro" id="IPR020103">
    <property type="entry name" value="PsdUridine_synth_cat_dom_sf"/>
</dbReference>
<keyword evidence="4" id="KW-0413">Isomerase</keyword>
<dbReference type="Pfam" id="PF00849">
    <property type="entry name" value="PseudoU_synth_2"/>
    <property type="match status" value="1"/>
</dbReference>
<organism evidence="4 5">
    <name type="scientific">Skeletonema marinoi</name>
    <dbReference type="NCBI Taxonomy" id="267567"/>
    <lineage>
        <taxon>Eukaryota</taxon>
        <taxon>Sar</taxon>
        <taxon>Stramenopiles</taxon>
        <taxon>Ochrophyta</taxon>
        <taxon>Bacillariophyta</taxon>
        <taxon>Coscinodiscophyceae</taxon>
        <taxon>Thalassiosirophycidae</taxon>
        <taxon>Thalassiosirales</taxon>
        <taxon>Skeletonemataceae</taxon>
        <taxon>Skeletonema</taxon>
        <taxon>Skeletonema marinoi-dohrnii complex</taxon>
    </lineage>
</organism>
<dbReference type="CDD" id="cd02869">
    <property type="entry name" value="PseudoU_synth_RluA_like"/>
    <property type="match status" value="1"/>
</dbReference>
<name>A0AAD8Y607_9STRA</name>
<evidence type="ECO:0000313" key="5">
    <source>
        <dbReference type="Proteomes" id="UP001224775"/>
    </source>
</evidence>
<keyword evidence="5" id="KW-1185">Reference proteome</keyword>
<dbReference type="Gene3D" id="3.30.2350.10">
    <property type="entry name" value="Pseudouridine synthase"/>
    <property type="match status" value="1"/>
</dbReference>
<dbReference type="EMBL" id="JATAAI010000017">
    <property type="protein sequence ID" value="KAK1739639.1"/>
    <property type="molecule type" value="Genomic_DNA"/>
</dbReference>
<dbReference type="PROSITE" id="PS01129">
    <property type="entry name" value="PSI_RLU"/>
    <property type="match status" value="1"/>
</dbReference>
<evidence type="ECO:0000259" key="3">
    <source>
        <dbReference type="Pfam" id="PF00849"/>
    </source>
</evidence>
<dbReference type="AlphaFoldDB" id="A0AAD8Y607"/>
<evidence type="ECO:0000313" key="4">
    <source>
        <dbReference type="EMBL" id="KAK1739639.1"/>
    </source>
</evidence>
<gene>
    <name evidence="4" type="ORF">QTG54_009398</name>
</gene>
<dbReference type="PANTHER" id="PTHR21600:SF87">
    <property type="entry name" value="RNA PSEUDOURIDYLATE SYNTHASE DOMAIN-CONTAINING PROTEIN 1"/>
    <property type="match status" value="1"/>
</dbReference>
<dbReference type="PANTHER" id="PTHR21600">
    <property type="entry name" value="MITOCHONDRIAL RNA PSEUDOURIDINE SYNTHASE"/>
    <property type="match status" value="1"/>
</dbReference>
<feature type="compositionally biased region" description="Acidic residues" evidence="2">
    <location>
        <begin position="9"/>
        <end position="23"/>
    </location>
</feature>
<comment type="similarity">
    <text evidence="1">Belongs to the pseudouridine synthase RluA family.</text>
</comment>
<protein>
    <submittedName>
        <fullName evidence="4">RNA pseudouridine synthase</fullName>
        <ecNumber evidence="4">5.4.99.-</ecNumber>
    </submittedName>
</protein>
<feature type="domain" description="Pseudouridine synthase RsuA/RluA-like" evidence="3">
    <location>
        <begin position="202"/>
        <end position="381"/>
    </location>
</feature>
<evidence type="ECO:0000256" key="2">
    <source>
        <dbReference type="SAM" id="MobiDB-lite"/>
    </source>
</evidence>
<dbReference type="GO" id="GO:0000455">
    <property type="term" value="P:enzyme-directed rRNA pseudouridine synthesis"/>
    <property type="evidence" value="ECO:0007669"/>
    <property type="project" value="TreeGrafter"/>
</dbReference>
<dbReference type="InterPro" id="IPR050188">
    <property type="entry name" value="RluA_PseudoU_synthase"/>
</dbReference>
<dbReference type="SUPFAM" id="SSF55120">
    <property type="entry name" value="Pseudouridine synthase"/>
    <property type="match status" value="1"/>
</dbReference>
<dbReference type="GO" id="GO:0003723">
    <property type="term" value="F:RNA binding"/>
    <property type="evidence" value="ECO:0007669"/>
    <property type="project" value="InterPro"/>
</dbReference>
<feature type="region of interest" description="Disordered" evidence="2">
    <location>
        <begin position="1"/>
        <end position="23"/>
    </location>
</feature>
<sequence>MDAATNKQEEEEDIPFTDDDDVGEVLDVEEVEGAATTADYNNNTYKELTSKFTTEDSLDIDTLPKGIPDKFYILSHASMPSGGFSMSDIQHAFSPEEIQRLKLQPENVTVPAALILLFPDHFTTQTRARKESRKRKILLHKGALTDGKFDRDKLKIAKVGDRVVPGFILAVQARMEHNYSESANHHKEPPFHLPVVYEDDYFALVNKPEGIVVFGPKGGGYGRMTVKSCLPWVITPPKLGVVSVLRRPTPVHRIDRGTSGLLVVAKTKPAMVELSRMFKERKAKKTYTAIVNGDILEPKDTSISNEEAEKLGVCIGDDDDVESRKRKWQVIDNELEDQNAVTVWRRVKQYTGIENARNNTLSMVELKPKTGRYHQLRRHMAWTGNCPLLGDKTYDGGGPARLLRENGFYLCSNKIVIEHPFYNSSQGRSMWEKVKEVEIKKCNDHKENIRIAEESDGRVLVYAEIDLPSKFNELTDLMGENISAAAECKDEVA</sequence>
<proteinExistence type="inferred from homology"/>
<dbReference type="Proteomes" id="UP001224775">
    <property type="component" value="Unassembled WGS sequence"/>
</dbReference>
<dbReference type="InterPro" id="IPR006145">
    <property type="entry name" value="PsdUridine_synth_RsuA/RluA"/>
</dbReference>
<accession>A0AAD8Y607</accession>
<dbReference type="InterPro" id="IPR006224">
    <property type="entry name" value="PsdUridine_synth_RluA-like_CS"/>
</dbReference>
<dbReference type="EC" id="5.4.99.-" evidence="4"/>
<comment type="caution">
    <text evidence="4">The sequence shown here is derived from an EMBL/GenBank/DDBJ whole genome shotgun (WGS) entry which is preliminary data.</text>
</comment>
<reference evidence="4" key="1">
    <citation type="submission" date="2023-06" db="EMBL/GenBank/DDBJ databases">
        <title>Survivors Of The Sea: Transcriptome response of Skeletonema marinoi to long-term dormancy.</title>
        <authorList>
            <person name="Pinder M.I.M."/>
            <person name="Kourtchenko O."/>
            <person name="Robertson E.K."/>
            <person name="Larsson T."/>
            <person name="Maumus F."/>
            <person name="Osuna-Cruz C.M."/>
            <person name="Vancaester E."/>
            <person name="Stenow R."/>
            <person name="Vandepoele K."/>
            <person name="Ploug H."/>
            <person name="Bruchert V."/>
            <person name="Godhe A."/>
            <person name="Topel M."/>
        </authorList>
    </citation>
    <scope>NUCLEOTIDE SEQUENCE</scope>
    <source>
        <strain evidence="4">R05AC</strain>
    </source>
</reference>